<feature type="transmembrane region" description="Helical" evidence="1">
    <location>
        <begin position="6"/>
        <end position="27"/>
    </location>
</feature>
<dbReference type="STRING" id="33936.AZI98_18300"/>
<sequence>MNKWKLAFFILLFSNFLIILISSGLLLMPGEKPPLKKEAEGSKDFAVFKVETDKQTVTKLINDYLKKEAVHQPLTYWVEITDDIKLYGSLLAFGRDLDMVMSFEPSVQQGNVILKVKSLSVGRLSVPVSYVLKYIDSQYHFPKEVQIDAKNRQIVVFLDQLALENGSKIQAEKIDLEEGVISANLYVPLPLK</sequence>
<gene>
    <name evidence="2" type="ORF">AZI98_18300</name>
</gene>
<evidence type="ECO:0008006" key="4">
    <source>
        <dbReference type="Google" id="ProtNLM"/>
    </source>
</evidence>
<keyword evidence="1" id="KW-1133">Transmembrane helix</keyword>
<keyword evidence="3" id="KW-1185">Reference proteome</keyword>
<reference evidence="2 3" key="1">
    <citation type="submission" date="2016-04" db="EMBL/GenBank/DDBJ databases">
        <title>Draft genome sequence of Aeribacillus pallidus 8m3 from petroleum reservoir.</title>
        <authorList>
            <person name="Poltaraus A.B."/>
            <person name="Nazina T.N."/>
            <person name="Tourova T.P."/>
            <person name="Malakho S.M."/>
            <person name="Korshunova A.V."/>
            <person name="Sokolova D.S."/>
        </authorList>
    </citation>
    <scope>NUCLEOTIDE SEQUENCE [LARGE SCALE GENOMIC DNA]</scope>
    <source>
        <strain evidence="2 3">8m3</strain>
    </source>
</reference>
<comment type="caution">
    <text evidence="2">The sequence shown here is derived from an EMBL/GenBank/DDBJ whole genome shotgun (WGS) entry which is preliminary data.</text>
</comment>
<dbReference type="InterPro" id="IPR018672">
    <property type="entry name" value="DUF2140"/>
</dbReference>
<evidence type="ECO:0000313" key="3">
    <source>
        <dbReference type="Proteomes" id="UP000076476"/>
    </source>
</evidence>
<protein>
    <recommendedName>
        <fullName evidence="4">DUF2140 domain-containing protein</fullName>
    </recommendedName>
</protein>
<proteinExistence type="predicted"/>
<dbReference type="Proteomes" id="UP000076476">
    <property type="component" value="Unassembled WGS sequence"/>
</dbReference>
<organism evidence="2 3">
    <name type="scientific">Aeribacillus pallidus</name>
    <dbReference type="NCBI Taxonomy" id="33936"/>
    <lineage>
        <taxon>Bacteria</taxon>
        <taxon>Bacillati</taxon>
        <taxon>Bacillota</taxon>
        <taxon>Bacilli</taxon>
        <taxon>Bacillales</taxon>
        <taxon>Bacillaceae</taxon>
        <taxon>Aeribacillus</taxon>
    </lineage>
</organism>
<keyword evidence="1" id="KW-0472">Membrane</keyword>
<dbReference type="EMBL" id="LWBR01000079">
    <property type="protein sequence ID" value="KZN94656.1"/>
    <property type="molecule type" value="Genomic_DNA"/>
</dbReference>
<accession>A0A167YXE2</accession>
<dbReference type="OrthoDB" id="2412610at2"/>
<keyword evidence="1" id="KW-0812">Transmembrane</keyword>
<evidence type="ECO:0000313" key="2">
    <source>
        <dbReference type="EMBL" id="KZN94656.1"/>
    </source>
</evidence>
<dbReference type="AlphaFoldDB" id="A0A167YXE2"/>
<dbReference type="Pfam" id="PF09911">
    <property type="entry name" value="DUF2140"/>
    <property type="match status" value="1"/>
</dbReference>
<name>A0A167YXE2_9BACI</name>
<dbReference type="RefSeq" id="WP_063389682.1">
    <property type="nucleotide sequence ID" value="NZ_LWBR01000079.1"/>
</dbReference>
<evidence type="ECO:0000256" key="1">
    <source>
        <dbReference type="SAM" id="Phobius"/>
    </source>
</evidence>